<comment type="similarity">
    <text evidence="2 5">Belongs to the short-chain dehydrogenases/reductases (SDR) family.</text>
</comment>
<evidence type="ECO:0000256" key="4">
    <source>
        <dbReference type="ARBA" id="ARBA00023140"/>
    </source>
</evidence>
<dbReference type="PRINTS" id="PR00080">
    <property type="entry name" value="SDRFAMILY"/>
</dbReference>
<comment type="subcellular location">
    <subcellularLocation>
        <location evidence="1">Peroxisome</location>
    </subcellularLocation>
</comment>
<comment type="caution">
    <text evidence="7">The sequence shown here is derived from an EMBL/GenBank/DDBJ whole genome shotgun (WGS) entry which is preliminary data.</text>
</comment>
<proteinExistence type="inferred from homology"/>
<protein>
    <submittedName>
        <fullName evidence="7">NAD(P)-dependent dehydrogenase (Short-subunit alcohol dehydrogenase family)</fullName>
    </submittedName>
</protein>
<dbReference type="SUPFAM" id="SSF55718">
    <property type="entry name" value="SCP-like"/>
    <property type="match status" value="1"/>
</dbReference>
<dbReference type="SUPFAM" id="SSF51735">
    <property type="entry name" value="NAD(P)-binding Rossmann-fold domains"/>
    <property type="match status" value="1"/>
</dbReference>
<dbReference type="Pfam" id="PF00106">
    <property type="entry name" value="adh_short"/>
    <property type="match status" value="1"/>
</dbReference>
<evidence type="ECO:0000256" key="2">
    <source>
        <dbReference type="ARBA" id="ARBA00006484"/>
    </source>
</evidence>
<dbReference type="Pfam" id="PF02036">
    <property type="entry name" value="SCP2"/>
    <property type="match status" value="1"/>
</dbReference>
<dbReference type="PRINTS" id="PR00081">
    <property type="entry name" value="GDHRDH"/>
</dbReference>
<evidence type="ECO:0000259" key="6">
    <source>
        <dbReference type="Pfam" id="PF02036"/>
    </source>
</evidence>
<dbReference type="Gene3D" id="3.40.50.720">
    <property type="entry name" value="NAD(P)-binding Rossmann-like Domain"/>
    <property type="match status" value="1"/>
</dbReference>
<dbReference type="PANTHER" id="PTHR24322:SF736">
    <property type="entry name" value="RETINOL DEHYDROGENASE 10"/>
    <property type="match status" value="1"/>
</dbReference>
<dbReference type="EMBL" id="JAGINT010000001">
    <property type="protein sequence ID" value="MBP2351428.1"/>
    <property type="molecule type" value="Genomic_DNA"/>
</dbReference>
<keyword evidence="8" id="KW-1185">Reference proteome</keyword>
<reference evidence="7 8" key="1">
    <citation type="submission" date="2021-03" db="EMBL/GenBank/DDBJ databases">
        <title>Sequencing the genomes of 1000 actinobacteria strains.</title>
        <authorList>
            <person name="Klenk H.-P."/>
        </authorList>
    </citation>
    <scope>NUCLEOTIDE SEQUENCE [LARGE SCALE GENOMIC DNA]</scope>
    <source>
        <strain evidence="7 8">DSM 18824</strain>
    </source>
</reference>
<evidence type="ECO:0000256" key="5">
    <source>
        <dbReference type="RuleBase" id="RU000363"/>
    </source>
</evidence>
<keyword evidence="3" id="KW-0560">Oxidoreductase</keyword>
<evidence type="ECO:0000313" key="7">
    <source>
        <dbReference type="EMBL" id="MBP2351428.1"/>
    </source>
</evidence>
<organism evidence="7 8">
    <name type="scientific">Kribbella aluminosa</name>
    <dbReference type="NCBI Taxonomy" id="416017"/>
    <lineage>
        <taxon>Bacteria</taxon>
        <taxon>Bacillati</taxon>
        <taxon>Actinomycetota</taxon>
        <taxon>Actinomycetes</taxon>
        <taxon>Propionibacteriales</taxon>
        <taxon>Kribbellaceae</taxon>
        <taxon>Kribbella</taxon>
    </lineage>
</organism>
<evidence type="ECO:0000256" key="3">
    <source>
        <dbReference type="ARBA" id="ARBA00023002"/>
    </source>
</evidence>
<feature type="domain" description="SCP2" evidence="6">
    <location>
        <begin position="304"/>
        <end position="387"/>
    </location>
</feature>
<dbReference type="InterPro" id="IPR036291">
    <property type="entry name" value="NAD(P)-bd_dom_sf"/>
</dbReference>
<dbReference type="Gene3D" id="3.30.1050.10">
    <property type="entry name" value="SCP2 sterol-binding domain"/>
    <property type="match status" value="1"/>
</dbReference>
<dbReference type="InterPro" id="IPR036527">
    <property type="entry name" value="SCP2_sterol-bd_dom_sf"/>
</dbReference>
<dbReference type="CDD" id="cd05233">
    <property type="entry name" value="SDR_c"/>
    <property type="match status" value="1"/>
</dbReference>
<accession>A0ABS4UIF1</accession>
<keyword evidence="4" id="KW-0576">Peroxisome</keyword>
<sequence length="398" mass="42845">MGRELVIQLAARGCGVAACDLDGPGIKETLARAKSVAQKDVILSSHVCDVADRVSVDGLPDAVATAHLADHLDFLFNNAGVHGEESFVNGDRERWERVFSVCWNAVYLPSRAFLPMLMAGRAGWLVNTSSLNGFFARHGDGAPCTAYSAAKFAVRGLTEALIEDFRTYAPSVRVATVLPGTVVTGLSSNSDRILGRRAEPDSAGGVGIRDHLKLLGVPTTDLAEGDLSKITSLLRDIFMMPAAQAVRQILAGVQEGRWRILVGEDAVEVDAQVRARPEEAYEPGGVNQVNVDLLRALVSLVVRADPERIRGLEGVFQVVIGRYDLVCRVSPDGIEIDRHGGDDGVSAIVEAEPDAFRRVLSGEEPIDQAMLDGRLRIAGDRHRFDALVKALRPEPIAT</sequence>
<dbReference type="InterPro" id="IPR002347">
    <property type="entry name" value="SDR_fam"/>
</dbReference>
<gene>
    <name evidence="7" type="ORF">JOF29_002511</name>
</gene>
<evidence type="ECO:0000256" key="1">
    <source>
        <dbReference type="ARBA" id="ARBA00004275"/>
    </source>
</evidence>
<dbReference type="Proteomes" id="UP000755585">
    <property type="component" value="Unassembled WGS sequence"/>
</dbReference>
<dbReference type="InterPro" id="IPR003033">
    <property type="entry name" value="SCP2_sterol-bd_dom"/>
</dbReference>
<evidence type="ECO:0000313" key="8">
    <source>
        <dbReference type="Proteomes" id="UP000755585"/>
    </source>
</evidence>
<name>A0ABS4UIF1_9ACTN</name>
<dbReference type="PANTHER" id="PTHR24322">
    <property type="entry name" value="PKSB"/>
    <property type="match status" value="1"/>
</dbReference>